<keyword evidence="3" id="KW-1133">Transmembrane helix</keyword>
<name>F0SNX7_RUBBR</name>
<evidence type="ECO:0000256" key="3">
    <source>
        <dbReference type="SAM" id="Phobius"/>
    </source>
</evidence>
<evidence type="ECO:0000256" key="2">
    <source>
        <dbReference type="SAM" id="Coils"/>
    </source>
</evidence>
<dbReference type="SMART" id="SM00028">
    <property type="entry name" value="TPR"/>
    <property type="match status" value="7"/>
</dbReference>
<protein>
    <submittedName>
        <fullName evidence="4">Tetratricopeptide TPR_1 repeat-containing protein</fullName>
    </submittedName>
</protein>
<keyword evidence="1" id="KW-0802">TPR repeat</keyword>
<keyword evidence="3" id="KW-0472">Membrane</keyword>
<dbReference type="KEGG" id="pbs:Plabr_2452"/>
<evidence type="ECO:0000256" key="1">
    <source>
        <dbReference type="PROSITE-ProRule" id="PRU00339"/>
    </source>
</evidence>
<sequence>MAAEASAPQPEASAASAPSGGIGFYPLLSMALIVSIALPWIAWMLLREPELTPYEKSEKAVDLLDQGRTRSGYVLAMELLHDGVRDPDIGGSLEYVVGVAHFRKADEVDSEMGKQAAGITMPIFDLARRYLEQARRKTIRPELRAEWAYSLGSCYFKLGRLYEARELLEEAYDINFDFRDEATFKLAECYLDPNVLADSLDVPNDRMEAQKVRQRMLDRVTEVLNQPEKKRLNELKYAQLRVYQAEYCLLQDQYTEMQEALDKVHPEALGDDVSDEDRNLLQDSVRLTKARALLQQGKTKAARDVLQELIQEKSGLEQNATMLAHYIIGRAYAQDKSFDLALDHLEKPARVTESVICFPANLYAGDIARKRGLHEEALAYYIKALQQVTSTEEFTNRWINLVTARSLVQAAWDDWGSSGRYEHFRFATDLAGHVVPLFTQSYSNRLLALATRKRAEFIQEETDALQPHVDDDQRRRALEHWKRAGQAYARLADSTAASDAYSGNLWEASQLYRRGHDFASALKMVNRYIDSNPLTGLPAAYVFKARLLMDLDPYSNQENLDQAIAVLEMLLRDYPKDQFIYEAQILLGDIYLEMGENEQAIEIWRELLLKSPLTPEATEWQDALFSLGRTLFLISDARPEILQAATTDEAAEKQAALNYERVDEAIQWLDEFVRRRPQHPRAFEARWLLAKGLRFRIQKPADHIEHAETENTRIELNNEINSLAARAIAEFERLGDDLAVLEQQDLLNQVTAQFLRDAYFEPAHIQYRLGRYDSTGDAYRKAIDLYSNAAFHFTGSPTVLIAYYRIAECYRELGAEAEARRQLEQARVILQQLPDPFSEQSTNFNRQQWESLLEQSIRLYDLALDPEAAAAR</sequence>
<dbReference type="eggNOG" id="COG0457">
    <property type="taxonomic scope" value="Bacteria"/>
</dbReference>
<gene>
    <name evidence="4" type="ordered locus">Plabr_2452</name>
</gene>
<dbReference type="AlphaFoldDB" id="F0SNX7"/>
<keyword evidence="5" id="KW-1185">Reference proteome</keyword>
<feature type="repeat" description="TPR" evidence="1">
    <location>
        <begin position="581"/>
        <end position="614"/>
    </location>
</feature>
<evidence type="ECO:0000313" key="4">
    <source>
        <dbReference type="EMBL" id="ADY60053.1"/>
    </source>
</evidence>
<dbReference type="Pfam" id="PF13432">
    <property type="entry name" value="TPR_16"/>
    <property type="match status" value="2"/>
</dbReference>
<evidence type="ECO:0000313" key="5">
    <source>
        <dbReference type="Proteomes" id="UP000006860"/>
    </source>
</evidence>
<dbReference type="InterPro" id="IPR019734">
    <property type="entry name" value="TPR_rpt"/>
</dbReference>
<dbReference type="Gene3D" id="1.25.40.10">
    <property type="entry name" value="Tetratricopeptide repeat domain"/>
    <property type="match status" value="4"/>
</dbReference>
<feature type="coiled-coil region" evidence="2">
    <location>
        <begin position="706"/>
        <end position="744"/>
    </location>
</feature>
<feature type="repeat" description="TPR" evidence="1">
    <location>
        <begin position="145"/>
        <end position="178"/>
    </location>
</feature>
<feature type="transmembrane region" description="Helical" evidence="3">
    <location>
        <begin position="24"/>
        <end position="46"/>
    </location>
</feature>
<keyword evidence="2" id="KW-0175">Coiled coil</keyword>
<dbReference type="PROSITE" id="PS50005">
    <property type="entry name" value="TPR"/>
    <property type="match status" value="2"/>
</dbReference>
<dbReference type="HOGENOM" id="CLU_337922_0_0_0"/>
<reference evidence="5" key="1">
    <citation type="submission" date="2011-02" db="EMBL/GenBank/DDBJ databases">
        <title>The complete genome of Planctomyces brasiliensis DSM 5305.</title>
        <authorList>
            <person name="Lucas S."/>
            <person name="Copeland A."/>
            <person name="Lapidus A."/>
            <person name="Bruce D."/>
            <person name="Goodwin L."/>
            <person name="Pitluck S."/>
            <person name="Kyrpides N."/>
            <person name="Mavromatis K."/>
            <person name="Pagani I."/>
            <person name="Ivanova N."/>
            <person name="Ovchinnikova G."/>
            <person name="Lu M."/>
            <person name="Detter J.C."/>
            <person name="Han C."/>
            <person name="Land M."/>
            <person name="Hauser L."/>
            <person name="Markowitz V."/>
            <person name="Cheng J.-F."/>
            <person name="Hugenholtz P."/>
            <person name="Woyke T."/>
            <person name="Wu D."/>
            <person name="Tindall B."/>
            <person name="Pomrenke H.G."/>
            <person name="Brambilla E."/>
            <person name="Klenk H.-P."/>
            <person name="Eisen J.A."/>
        </authorList>
    </citation>
    <scope>NUCLEOTIDE SEQUENCE [LARGE SCALE GENOMIC DNA]</scope>
    <source>
        <strain evidence="5">ATCC 49424 / DSM 5305 / JCM 21570 / NBRC 103401 / IFAM 1448</strain>
    </source>
</reference>
<dbReference type="Proteomes" id="UP000006860">
    <property type="component" value="Chromosome"/>
</dbReference>
<dbReference type="PANTHER" id="PTHR12558:SF13">
    <property type="entry name" value="CELL DIVISION CYCLE PROTEIN 27 HOMOLOG"/>
    <property type="match status" value="1"/>
</dbReference>
<dbReference type="InterPro" id="IPR011990">
    <property type="entry name" value="TPR-like_helical_dom_sf"/>
</dbReference>
<dbReference type="SUPFAM" id="SSF48452">
    <property type="entry name" value="TPR-like"/>
    <property type="match status" value="3"/>
</dbReference>
<dbReference type="Pfam" id="PF13174">
    <property type="entry name" value="TPR_6"/>
    <property type="match status" value="2"/>
</dbReference>
<accession>F0SNX7</accession>
<dbReference type="PANTHER" id="PTHR12558">
    <property type="entry name" value="CELL DIVISION CYCLE 16,23,27"/>
    <property type="match status" value="1"/>
</dbReference>
<dbReference type="RefSeq" id="WP_013628777.1">
    <property type="nucleotide sequence ID" value="NC_015174.1"/>
</dbReference>
<keyword evidence="3" id="KW-0812">Transmembrane</keyword>
<dbReference type="STRING" id="756272.Plabr_2452"/>
<dbReference type="EMBL" id="CP002546">
    <property type="protein sequence ID" value="ADY60053.1"/>
    <property type="molecule type" value="Genomic_DNA"/>
</dbReference>
<organism evidence="4 5">
    <name type="scientific">Rubinisphaera brasiliensis (strain ATCC 49424 / DSM 5305 / JCM 21570 / IAM 15109 / NBRC 103401 / IFAM 1448)</name>
    <name type="common">Planctomyces brasiliensis</name>
    <dbReference type="NCBI Taxonomy" id="756272"/>
    <lineage>
        <taxon>Bacteria</taxon>
        <taxon>Pseudomonadati</taxon>
        <taxon>Planctomycetota</taxon>
        <taxon>Planctomycetia</taxon>
        <taxon>Planctomycetales</taxon>
        <taxon>Planctomycetaceae</taxon>
        <taxon>Rubinisphaera</taxon>
    </lineage>
</organism>
<proteinExistence type="predicted"/>